<dbReference type="SMART" id="SM00980">
    <property type="entry name" value="THAP"/>
    <property type="match status" value="1"/>
</dbReference>
<evidence type="ECO:0000256" key="4">
    <source>
        <dbReference type="ARBA" id="ARBA00023125"/>
    </source>
</evidence>
<evidence type="ECO:0000256" key="6">
    <source>
        <dbReference type="SAM" id="Coils"/>
    </source>
</evidence>
<keyword evidence="3" id="KW-0862">Zinc</keyword>
<evidence type="ECO:0000259" key="7">
    <source>
        <dbReference type="PROSITE" id="PS50950"/>
    </source>
</evidence>
<feature type="coiled-coil region" evidence="6">
    <location>
        <begin position="156"/>
        <end position="190"/>
    </location>
</feature>
<evidence type="ECO:0000256" key="3">
    <source>
        <dbReference type="ARBA" id="ARBA00022833"/>
    </source>
</evidence>
<dbReference type="AlphaFoldDB" id="A0AAV1LCJ9"/>
<dbReference type="PROSITE" id="PS50950">
    <property type="entry name" value="ZF_THAP"/>
    <property type="match status" value="1"/>
</dbReference>
<evidence type="ECO:0000256" key="2">
    <source>
        <dbReference type="ARBA" id="ARBA00022771"/>
    </source>
</evidence>
<sequence length="370" mass="43234">MPSCVFKHCKSCSQKQRKEDGVSFHRLPTDLVLRDEWVTIIRQSRQDNNWMPSKFCVVCSLHFKEDDVYFTEKGRRLINKSAKPTKNLCALPPSPEKPSLDQVGPSNLLEASQLPEKSIKDNSVLPEFRDSDLDSIFDTRRKSRLRKDLRKHKLLRVATKHKLKTLQQKNRRLKKTNDSLKNILKDLKDKNFINCDTHSLLNVPVFNDMKKMIVGYIDGCVIRYVRKEIKCESCLTHLVSMEKQDFHKLIGLRDRGGLIFPSIDTYKVCTAVEIVIRKILKENVVIKTKNDYRHVTSRVLKSFIGNQTIFMNLENDHQCYGVDHKINLVKLLIEKYLMVRLHYIAKLETNARCLDAKRQYYKKLVQNKGC</sequence>
<dbReference type="PANTHER" id="PTHR47577">
    <property type="entry name" value="THAP DOMAIN-CONTAINING PROTEIN 6"/>
    <property type="match status" value="1"/>
</dbReference>
<dbReference type="PANTHER" id="PTHR47577:SF2">
    <property type="entry name" value="THAP DOMAIN CONTAINING 9"/>
    <property type="match status" value="1"/>
</dbReference>
<dbReference type="GO" id="GO:0003677">
    <property type="term" value="F:DNA binding"/>
    <property type="evidence" value="ECO:0007669"/>
    <property type="project" value="UniProtKB-UniRule"/>
</dbReference>
<dbReference type="Gene3D" id="6.20.210.20">
    <property type="entry name" value="THAP domain"/>
    <property type="match status" value="1"/>
</dbReference>
<evidence type="ECO:0000313" key="8">
    <source>
        <dbReference type="EMBL" id="CAK1591927.1"/>
    </source>
</evidence>
<evidence type="ECO:0000313" key="9">
    <source>
        <dbReference type="Proteomes" id="UP001314205"/>
    </source>
</evidence>
<keyword evidence="2 5" id="KW-0863">Zinc-finger</keyword>
<dbReference type="EMBL" id="CAVLGL010000087">
    <property type="protein sequence ID" value="CAK1591927.1"/>
    <property type="molecule type" value="Genomic_DNA"/>
</dbReference>
<protein>
    <recommendedName>
        <fullName evidence="7">THAP-type domain-containing protein</fullName>
    </recommendedName>
</protein>
<reference evidence="8 9" key="1">
    <citation type="submission" date="2023-11" db="EMBL/GenBank/DDBJ databases">
        <authorList>
            <person name="Hedman E."/>
            <person name="Englund M."/>
            <person name="Stromberg M."/>
            <person name="Nyberg Akerstrom W."/>
            <person name="Nylinder S."/>
            <person name="Jareborg N."/>
            <person name="Kallberg Y."/>
            <person name="Kronander E."/>
        </authorList>
    </citation>
    <scope>NUCLEOTIDE SEQUENCE [LARGE SCALE GENOMIC DNA]</scope>
</reference>
<dbReference type="SUPFAM" id="SSF57716">
    <property type="entry name" value="Glucocorticoid receptor-like (DNA-binding domain)"/>
    <property type="match status" value="1"/>
</dbReference>
<dbReference type="InterPro" id="IPR038441">
    <property type="entry name" value="THAP_Znf_sf"/>
</dbReference>
<proteinExistence type="predicted"/>
<feature type="domain" description="THAP-type" evidence="7">
    <location>
        <begin position="1"/>
        <end position="87"/>
    </location>
</feature>
<dbReference type="Proteomes" id="UP001314205">
    <property type="component" value="Unassembled WGS sequence"/>
</dbReference>
<organism evidence="8 9">
    <name type="scientific">Parnassius mnemosyne</name>
    <name type="common">clouded apollo</name>
    <dbReference type="NCBI Taxonomy" id="213953"/>
    <lineage>
        <taxon>Eukaryota</taxon>
        <taxon>Metazoa</taxon>
        <taxon>Ecdysozoa</taxon>
        <taxon>Arthropoda</taxon>
        <taxon>Hexapoda</taxon>
        <taxon>Insecta</taxon>
        <taxon>Pterygota</taxon>
        <taxon>Neoptera</taxon>
        <taxon>Endopterygota</taxon>
        <taxon>Lepidoptera</taxon>
        <taxon>Glossata</taxon>
        <taxon>Ditrysia</taxon>
        <taxon>Papilionoidea</taxon>
        <taxon>Papilionidae</taxon>
        <taxon>Parnassiinae</taxon>
        <taxon>Parnassini</taxon>
        <taxon>Parnassius</taxon>
        <taxon>Driopa</taxon>
    </lineage>
</organism>
<keyword evidence="9" id="KW-1185">Reference proteome</keyword>
<keyword evidence="1" id="KW-0479">Metal-binding</keyword>
<name>A0AAV1LCJ9_9NEOP</name>
<gene>
    <name evidence="8" type="ORF">PARMNEM_LOCUS12040</name>
</gene>
<keyword evidence="6" id="KW-0175">Coiled coil</keyword>
<dbReference type="InterPro" id="IPR006612">
    <property type="entry name" value="THAP_Znf"/>
</dbReference>
<evidence type="ECO:0000256" key="5">
    <source>
        <dbReference type="PROSITE-ProRule" id="PRU00309"/>
    </source>
</evidence>
<accession>A0AAV1LCJ9</accession>
<comment type="caution">
    <text evidence="8">The sequence shown here is derived from an EMBL/GenBank/DDBJ whole genome shotgun (WGS) entry which is preliminary data.</text>
</comment>
<keyword evidence="4 5" id="KW-0238">DNA-binding</keyword>
<dbReference type="Pfam" id="PF05485">
    <property type="entry name" value="THAP"/>
    <property type="match status" value="1"/>
</dbReference>
<evidence type="ECO:0000256" key="1">
    <source>
        <dbReference type="ARBA" id="ARBA00022723"/>
    </source>
</evidence>
<dbReference type="GO" id="GO:0008270">
    <property type="term" value="F:zinc ion binding"/>
    <property type="evidence" value="ECO:0007669"/>
    <property type="project" value="UniProtKB-KW"/>
</dbReference>